<feature type="domain" description="Lon N-terminal" evidence="2">
    <location>
        <begin position="42"/>
        <end position="252"/>
    </location>
</feature>
<reference evidence="3" key="1">
    <citation type="submission" date="2021-01" db="EMBL/GenBank/DDBJ databases">
        <authorList>
            <person name="Corre E."/>
            <person name="Pelletier E."/>
            <person name="Niang G."/>
            <person name="Scheremetjew M."/>
            <person name="Finn R."/>
            <person name="Kale V."/>
            <person name="Holt S."/>
            <person name="Cochrane G."/>
            <person name="Meng A."/>
            <person name="Brown T."/>
            <person name="Cohen L."/>
        </authorList>
    </citation>
    <scope>NUCLEOTIDE SEQUENCE</scope>
    <source>
        <strain evidence="3">CCMP219</strain>
    </source>
</reference>
<evidence type="ECO:0000259" key="2">
    <source>
        <dbReference type="PROSITE" id="PS51787"/>
    </source>
</evidence>
<dbReference type="PANTHER" id="PTHR46732:SF8">
    <property type="entry name" value="ATP-DEPENDENT PROTEASE LA (LON) DOMAIN PROTEIN"/>
    <property type="match status" value="1"/>
</dbReference>
<gene>
    <name evidence="3" type="ORF">CEUR00632_LOCUS18186</name>
</gene>
<name>A0A7R9VVR1_9CHLO</name>
<dbReference type="EMBL" id="HBEC01039137">
    <property type="protein sequence ID" value="CAD8305634.1"/>
    <property type="molecule type" value="Transcribed_RNA"/>
</dbReference>
<accession>A0A7R9VVR1</accession>
<dbReference type="InterPro" id="IPR015947">
    <property type="entry name" value="PUA-like_sf"/>
</dbReference>
<dbReference type="InterPro" id="IPR046336">
    <property type="entry name" value="Lon_prtase_N_sf"/>
</dbReference>
<dbReference type="Gene3D" id="2.30.130.40">
    <property type="entry name" value="LON domain-like"/>
    <property type="match status" value="1"/>
</dbReference>
<dbReference type="AlphaFoldDB" id="A0A7R9VVR1"/>
<dbReference type="PROSITE" id="PS51787">
    <property type="entry name" value="LON_N"/>
    <property type="match status" value="1"/>
</dbReference>
<evidence type="ECO:0000256" key="1">
    <source>
        <dbReference type="SAM" id="MobiDB-lite"/>
    </source>
</evidence>
<feature type="region of interest" description="Disordered" evidence="1">
    <location>
        <begin position="20"/>
        <end position="41"/>
    </location>
</feature>
<dbReference type="SMART" id="SM00464">
    <property type="entry name" value="LON"/>
    <property type="match status" value="1"/>
</dbReference>
<organism evidence="3">
    <name type="scientific">Chlamydomonas euryale</name>
    <dbReference type="NCBI Taxonomy" id="1486919"/>
    <lineage>
        <taxon>Eukaryota</taxon>
        <taxon>Viridiplantae</taxon>
        <taxon>Chlorophyta</taxon>
        <taxon>core chlorophytes</taxon>
        <taxon>Chlorophyceae</taxon>
        <taxon>CS clade</taxon>
        <taxon>Chlamydomonadales</taxon>
        <taxon>Chlamydomonadaceae</taxon>
        <taxon>Chlamydomonas</taxon>
    </lineage>
</organism>
<dbReference type="SUPFAM" id="SSF88697">
    <property type="entry name" value="PUA domain-like"/>
    <property type="match status" value="1"/>
</dbReference>
<proteinExistence type="predicted"/>
<evidence type="ECO:0000313" key="3">
    <source>
        <dbReference type="EMBL" id="CAD8305634.1"/>
    </source>
</evidence>
<dbReference type="Pfam" id="PF02190">
    <property type="entry name" value="LON_substr_bdg"/>
    <property type="match status" value="1"/>
</dbReference>
<protein>
    <recommendedName>
        <fullName evidence="2">Lon N-terminal domain-containing protein</fullName>
    </recommendedName>
</protein>
<sequence>MAPSLQAACAARCRRRHTHQAASDDSDASTGSQAEGSSGARRSTLPIFPLNVVALPSATVPLMIFEARYRVLFSTLLSGMDGVEEGLVQHDCDWCGTKRFGMCYLDNNGNMSSVGTQLEILEFAGVPDGRLFVTGKGRSRFRVIEVQSEKPIIVATVEELPEEPETEEVVALATEVADLLRSVIRLNIKMQNITATEDQLEPEELAELGARDLSYWVGSFFSDVTLLQQNLLEEASTLRRLQKEKEVLSETVSYYSAAAALKTAFASSPDDTDSGASRGS</sequence>
<dbReference type="InterPro" id="IPR003111">
    <property type="entry name" value="Lon_prtase_N"/>
</dbReference>
<dbReference type="PANTHER" id="PTHR46732">
    <property type="entry name" value="ATP-DEPENDENT PROTEASE LA (LON) DOMAIN PROTEIN"/>
    <property type="match status" value="1"/>
</dbReference>